<feature type="region of interest" description="Disordered" evidence="1">
    <location>
        <begin position="81"/>
        <end position="102"/>
    </location>
</feature>
<organism evidence="2 3">
    <name type="scientific">Saccharolobus caldissimus</name>
    <dbReference type="NCBI Taxonomy" id="1702097"/>
    <lineage>
        <taxon>Archaea</taxon>
        <taxon>Thermoproteota</taxon>
        <taxon>Thermoprotei</taxon>
        <taxon>Sulfolobales</taxon>
        <taxon>Sulfolobaceae</taxon>
        <taxon>Saccharolobus</taxon>
    </lineage>
</organism>
<dbReference type="KEGG" id="scas:SACC_09900"/>
<reference evidence="2 3" key="1">
    <citation type="journal article" date="2022" name="Microbiol. Resour. Announc.">
        <title>Complete Genome Sequence of the Hyperthermophilic and Acidophilic Archaeon Saccharolobus caldissimus Strain HS-3T.</title>
        <authorList>
            <person name="Sakai H.D."/>
            <person name="Kurosawa N."/>
        </authorList>
    </citation>
    <scope>NUCLEOTIDE SEQUENCE [LARGE SCALE GENOMIC DNA]</scope>
    <source>
        <strain evidence="2 3">JCM32116</strain>
    </source>
</reference>
<dbReference type="RefSeq" id="WP_229571926.1">
    <property type="nucleotide sequence ID" value="NZ_AP025226.1"/>
</dbReference>
<dbReference type="GeneID" id="68865735"/>
<evidence type="ECO:0000313" key="3">
    <source>
        <dbReference type="Proteomes" id="UP001319921"/>
    </source>
</evidence>
<name>A0AAQ4CQ92_9CREN</name>
<protein>
    <submittedName>
        <fullName evidence="2">Uncharacterized protein</fullName>
    </submittedName>
</protein>
<proteinExistence type="predicted"/>
<dbReference type="EMBL" id="AP025226">
    <property type="protein sequence ID" value="BDB97973.1"/>
    <property type="molecule type" value="Genomic_DNA"/>
</dbReference>
<keyword evidence="3" id="KW-1185">Reference proteome</keyword>
<accession>A0AAQ4CQ92</accession>
<gene>
    <name evidence="2" type="ORF">SACC_09900</name>
</gene>
<dbReference type="Proteomes" id="UP001319921">
    <property type="component" value="Chromosome"/>
</dbReference>
<evidence type="ECO:0000256" key="1">
    <source>
        <dbReference type="SAM" id="MobiDB-lite"/>
    </source>
</evidence>
<evidence type="ECO:0000313" key="2">
    <source>
        <dbReference type="EMBL" id="BDB97973.1"/>
    </source>
</evidence>
<dbReference type="AlphaFoldDB" id="A0AAQ4CQ92"/>
<sequence>MKVVKYHLKAKIEKVGKGTTTIERKFRKLINVRKFIDELIEDEDVKCTPLNKSENLMTKQCEGNGIKYFFEITTERIKKVKKEESKSQKSQPEVKEEKQSTS</sequence>